<dbReference type="NCBIfam" id="TIGR01643">
    <property type="entry name" value="YD_repeat_2x"/>
    <property type="match status" value="1"/>
</dbReference>
<dbReference type="EMBL" id="JBHUIO010000012">
    <property type="protein sequence ID" value="MFD2172161.1"/>
    <property type="molecule type" value="Genomic_DNA"/>
</dbReference>
<protein>
    <submittedName>
        <fullName evidence="2">RHS repeat domain-containing protein</fullName>
    </submittedName>
</protein>
<dbReference type="Proteomes" id="UP001597343">
    <property type="component" value="Unassembled WGS sequence"/>
</dbReference>
<comment type="caution">
    <text evidence="2">The sequence shown here is derived from an EMBL/GenBank/DDBJ whole genome shotgun (WGS) entry which is preliminary data.</text>
</comment>
<sequence>MSNGRVKKVSIATAIMSIVFTTSVIVYAELPLDINTERQDQGGELPSTETIDEQEATNENPITDEPLNEAPAETPTETSKDYQYVYDENNRLTQVLKNGTVLRTLTYDANGNLVSVTSNQQ</sequence>
<proteinExistence type="predicted"/>
<evidence type="ECO:0000313" key="2">
    <source>
        <dbReference type="EMBL" id="MFD2172161.1"/>
    </source>
</evidence>
<name>A0ABW5A2Y6_9BACL</name>
<dbReference type="InterPro" id="IPR006530">
    <property type="entry name" value="YD"/>
</dbReference>
<dbReference type="InterPro" id="IPR031325">
    <property type="entry name" value="RHS_repeat"/>
</dbReference>
<evidence type="ECO:0000313" key="3">
    <source>
        <dbReference type="Proteomes" id="UP001597343"/>
    </source>
</evidence>
<feature type="region of interest" description="Disordered" evidence="1">
    <location>
        <begin position="36"/>
        <end position="82"/>
    </location>
</feature>
<reference evidence="3" key="1">
    <citation type="journal article" date="2019" name="Int. J. Syst. Evol. Microbiol.">
        <title>The Global Catalogue of Microorganisms (GCM) 10K type strain sequencing project: providing services to taxonomists for standard genome sequencing and annotation.</title>
        <authorList>
            <consortium name="The Broad Institute Genomics Platform"/>
            <consortium name="The Broad Institute Genome Sequencing Center for Infectious Disease"/>
            <person name="Wu L."/>
            <person name="Ma J."/>
        </authorList>
    </citation>
    <scope>NUCLEOTIDE SEQUENCE [LARGE SCALE GENOMIC DNA]</scope>
    <source>
        <strain evidence="3">CGMCC 1.13574</strain>
    </source>
</reference>
<dbReference type="Gene3D" id="2.180.10.10">
    <property type="entry name" value="RHS repeat-associated core"/>
    <property type="match status" value="1"/>
</dbReference>
<evidence type="ECO:0000256" key="1">
    <source>
        <dbReference type="SAM" id="MobiDB-lite"/>
    </source>
</evidence>
<keyword evidence="3" id="KW-1185">Reference proteome</keyword>
<gene>
    <name evidence="2" type="ORF">ACFSOY_19540</name>
</gene>
<dbReference type="RefSeq" id="WP_386049550.1">
    <property type="nucleotide sequence ID" value="NZ_JBHUIO010000012.1"/>
</dbReference>
<accession>A0ABW5A2Y6</accession>
<organism evidence="2 3">
    <name type="scientific">Tumebacillus lipolyticus</name>
    <dbReference type="NCBI Taxonomy" id="1280370"/>
    <lineage>
        <taxon>Bacteria</taxon>
        <taxon>Bacillati</taxon>
        <taxon>Bacillota</taxon>
        <taxon>Bacilli</taxon>
        <taxon>Bacillales</taxon>
        <taxon>Alicyclobacillaceae</taxon>
        <taxon>Tumebacillus</taxon>
    </lineage>
</organism>
<dbReference type="Pfam" id="PF05593">
    <property type="entry name" value="RHS_repeat"/>
    <property type="match status" value="1"/>
</dbReference>